<feature type="compositionally biased region" description="Basic and acidic residues" evidence="7">
    <location>
        <begin position="63"/>
        <end position="77"/>
    </location>
</feature>
<keyword evidence="3" id="KW-0010">Activator</keyword>
<keyword evidence="2" id="KW-0238">DNA-binding</keyword>
<evidence type="ECO:0000256" key="3">
    <source>
        <dbReference type="ARBA" id="ARBA00023159"/>
    </source>
</evidence>
<feature type="region of interest" description="Disordered" evidence="7">
    <location>
        <begin position="290"/>
        <end position="337"/>
    </location>
</feature>
<feature type="compositionally biased region" description="Low complexity" evidence="7">
    <location>
        <begin position="43"/>
        <end position="53"/>
    </location>
</feature>
<dbReference type="SUPFAM" id="SSF47459">
    <property type="entry name" value="HLH, helix-loop-helix DNA-binding domain"/>
    <property type="match status" value="1"/>
</dbReference>
<evidence type="ECO:0000256" key="1">
    <source>
        <dbReference type="ARBA" id="ARBA00023015"/>
    </source>
</evidence>
<keyword evidence="5" id="KW-0539">Nucleus</keyword>
<comment type="caution">
    <text evidence="9">The sequence shown here is derived from an EMBL/GenBank/DDBJ whole genome shotgun (WGS) entry which is preliminary data.</text>
</comment>
<accession>A0AAW0BJ19</accession>
<gene>
    <name evidence="9" type="ORF">VNI00_015740</name>
</gene>
<dbReference type="GO" id="GO:0045944">
    <property type="term" value="P:positive regulation of transcription by RNA polymerase II"/>
    <property type="evidence" value="ECO:0007669"/>
    <property type="project" value="TreeGrafter"/>
</dbReference>
<keyword evidence="1" id="KW-0805">Transcription regulation</keyword>
<feature type="compositionally biased region" description="Low complexity" evidence="7">
    <location>
        <begin position="8"/>
        <end position="18"/>
    </location>
</feature>
<organism evidence="9 10">
    <name type="scientific">Paramarasmius palmivorus</name>
    <dbReference type="NCBI Taxonomy" id="297713"/>
    <lineage>
        <taxon>Eukaryota</taxon>
        <taxon>Fungi</taxon>
        <taxon>Dikarya</taxon>
        <taxon>Basidiomycota</taxon>
        <taxon>Agaricomycotina</taxon>
        <taxon>Agaricomycetes</taxon>
        <taxon>Agaricomycetidae</taxon>
        <taxon>Agaricales</taxon>
        <taxon>Marasmiineae</taxon>
        <taxon>Marasmiaceae</taxon>
        <taxon>Paramarasmius</taxon>
    </lineage>
</organism>
<dbReference type="PROSITE" id="PS50888">
    <property type="entry name" value="BHLH"/>
    <property type="match status" value="1"/>
</dbReference>
<dbReference type="Pfam" id="PF00010">
    <property type="entry name" value="HLH"/>
    <property type="match status" value="1"/>
</dbReference>
<dbReference type="GO" id="GO:0003677">
    <property type="term" value="F:DNA binding"/>
    <property type="evidence" value="ECO:0007669"/>
    <property type="project" value="UniProtKB-KW"/>
</dbReference>
<dbReference type="EMBL" id="JAYKXP010000108">
    <property type="protein sequence ID" value="KAK7026023.1"/>
    <property type="molecule type" value="Genomic_DNA"/>
</dbReference>
<reference evidence="9 10" key="1">
    <citation type="submission" date="2024-01" db="EMBL/GenBank/DDBJ databases">
        <title>A draft genome for a cacao thread blight-causing isolate of Paramarasmius palmivorus.</title>
        <authorList>
            <person name="Baruah I.K."/>
            <person name="Bukari Y."/>
            <person name="Amoako-Attah I."/>
            <person name="Meinhardt L.W."/>
            <person name="Bailey B.A."/>
            <person name="Cohen S.P."/>
        </authorList>
    </citation>
    <scope>NUCLEOTIDE SEQUENCE [LARGE SCALE GENOMIC DNA]</scope>
    <source>
        <strain evidence="9 10">GH-12</strain>
    </source>
</reference>
<dbReference type="SMART" id="SM00353">
    <property type="entry name" value="HLH"/>
    <property type="match status" value="1"/>
</dbReference>
<dbReference type="PANTHER" id="PTHR10328:SF3">
    <property type="entry name" value="PROTEIN MAX"/>
    <property type="match status" value="1"/>
</dbReference>
<proteinExistence type="predicted"/>
<protein>
    <recommendedName>
        <fullName evidence="8">BHLH domain-containing protein</fullName>
    </recommendedName>
</protein>
<keyword evidence="10" id="KW-1185">Reference proteome</keyword>
<feature type="domain" description="BHLH" evidence="8">
    <location>
        <begin position="66"/>
        <end position="118"/>
    </location>
</feature>
<dbReference type="GO" id="GO:0090575">
    <property type="term" value="C:RNA polymerase II transcription regulator complex"/>
    <property type="evidence" value="ECO:0007669"/>
    <property type="project" value="TreeGrafter"/>
</dbReference>
<dbReference type="Gene3D" id="4.10.280.10">
    <property type="entry name" value="Helix-loop-helix DNA-binding domain"/>
    <property type="match status" value="1"/>
</dbReference>
<evidence type="ECO:0000256" key="6">
    <source>
        <dbReference type="SAM" id="Coils"/>
    </source>
</evidence>
<dbReference type="InterPro" id="IPR036638">
    <property type="entry name" value="HLH_DNA-bd_sf"/>
</dbReference>
<evidence type="ECO:0000313" key="10">
    <source>
        <dbReference type="Proteomes" id="UP001383192"/>
    </source>
</evidence>
<dbReference type="AlphaFoldDB" id="A0AAW0BJ19"/>
<feature type="compositionally biased region" description="Polar residues" evidence="7">
    <location>
        <begin position="324"/>
        <end position="334"/>
    </location>
</feature>
<keyword evidence="4" id="KW-0804">Transcription</keyword>
<evidence type="ECO:0000259" key="8">
    <source>
        <dbReference type="PROSITE" id="PS50888"/>
    </source>
</evidence>
<feature type="compositionally biased region" description="Basic and acidic residues" evidence="7">
    <location>
        <begin position="19"/>
        <end position="28"/>
    </location>
</feature>
<feature type="coiled-coil region" evidence="6">
    <location>
        <begin position="122"/>
        <end position="149"/>
    </location>
</feature>
<evidence type="ECO:0000313" key="9">
    <source>
        <dbReference type="EMBL" id="KAK7026023.1"/>
    </source>
</evidence>
<evidence type="ECO:0000256" key="4">
    <source>
        <dbReference type="ARBA" id="ARBA00023163"/>
    </source>
</evidence>
<dbReference type="Proteomes" id="UP001383192">
    <property type="component" value="Unassembled WGS sequence"/>
</dbReference>
<dbReference type="InterPro" id="IPR011598">
    <property type="entry name" value="bHLH_dom"/>
</dbReference>
<dbReference type="PANTHER" id="PTHR10328">
    <property type="entry name" value="PROTEIN MAX MYC-ASSOCIATED FACTOR X"/>
    <property type="match status" value="1"/>
</dbReference>
<evidence type="ECO:0000256" key="2">
    <source>
        <dbReference type="ARBA" id="ARBA00023125"/>
    </source>
</evidence>
<name>A0AAW0BJ19_9AGAR</name>
<dbReference type="GO" id="GO:0046983">
    <property type="term" value="F:protein dimerization activity"/>
    <property type="evidence" value="ECO:0007669"/>
    <property type="project" value="InterPro"/>
</dbReference>
<dbReference type="GO" id="GO:0003700">
    <property type="term" value="F:DNA-binding transcription factor activity"/>
    <property type="evidence" value="ECO:0007669"/>
    <property type="project" value="TreeGrafter"/>
</dbReference>
<feature type="compositionally biased region" description="Low complexity" evidence="7">
    <location>
        <begin position="307"/>
        <end position="317"/>
    </location>
</feature>
<sequence>MTLPITIPSVPSPASSHSSSEDREKPRTPDAGSPAGSDLQDNTGASGSTSAAGGKRKTSRRANTAERRATHNAVERQRREALNGRFLDLAKLLPNLSQIRRPSKSAIVNSSIAHIHASRRHRALASRELRLLKAECDHLRRELNEWRDRASIPRLRSLFEVKDLAWSLSGELEIIPISNGPGDEDDDMYEDGSYDNDVDATVESGAISVEEQARMAQSQFRPPVPPVNTSFTPVPQQPPFTRTHSNPHPMIVSPTNMSFDNPMLGVYDSHVSVPSNGQMNINISPYPNFDKYSSPIPQQGFNGRGRSGSMTSSGSASPPHHQPQARSYHQQPQGQAAWGAMQMPNFAMPQMGGNQAYGF</sequence>
<feature type="region of interest" description="Disordered" evidence="7">
    <location>
        <begin position="1"/>
        <end position="77"/>
    </location>
</feature>
<evidence type="ECO:0000256" key="5">
    <source>
        <dbReference type="ARBA" id="ARBA00023242"/>
    </source>
</evidence>
<keyword evidence="6" id="KW-0175">Coiled coil</keyword>
<evidence type="ECO:0000256" key="7">
    <source>
        <dbReference type="SAM" id="MobiDB-lite"/>
    </source>
</evidence>